<name>A0A0S6U2X3_CLOBO</name>
<organism evidence="1">
    <name type="scientific">Clostridium botulinum B str. Osaka05</name>
    <dbReference type="NCBI Taxonomy" id="1407017"/>
    <lineage>
        <taxon>Bacteria</taxon>
        <taxon>Bacillati</taxon>
        <taxon>Bacillota</taxon>
        <taxon>Clostridia</taxon>
        <taxon>Eubacteriales</taxon>
        <taxon>Clostridiaceae</taxon>
        <taxon>Clostridium</taxon>
    </lineage>
</organism>
<reference evidence="1" key="1">
    <citation type="submission" date="2013-10" db="EMBL/GenBank/DDBJ databases">
        <title>Draft genome sequence of Clostridium botulinum type B strain Osaka05.</title>
        <authorList>
            <person name="Sakaguchi Y."/>
            <person name="Hosomi K."/>
            <person name="Uchiyama J."/>
            <person name="Ogura Y."/>
            <person name="Sakaguchi M."/>
            <person name="Kohda T."/>
            <person name="Mukamoto M."/>
            <person name="Misawa N."/>
            <person name="Matsuzaki S."/>
            <person name="Hayashi T."/>
            <person name="Kozaki S."/>
        </authorList>
    </citation>
    <scope>NUCLEOTIDE SEQUENCE</scope>
    <source>
        <strain evidence="1">Osaka05</strain>
    </source>
</reference>
<evidence type="ECO:0000313" key="1">
    <source>
        <dbReference type="EMBL" id="GAE02614.1"/>
    </source>
</evidence>
<dbReference type="Proteomes" id="UP000054164">
    <property type="component" value="Unassembled WGS sequence"/>
</dbReference>
<protein>
    <recommendedName>
        <fullName evidence="2">Acetylglutamate kinase</fullName>
    </recommendedName>
</protein>
<evidence type="ECO:0008006" key="2">
    <source>
        <dbReference type="Google" id="ProtNLM"/>
    </source>
</evidence>
<gene>
    <name evidence="1" type="ORF">CBO05C_2304</name>
</gene>
<proteinExistence type="predicted"/>
<sequence length="242" mass="28039">MYLYPMTNFYGSEPYRTDELLEQIYAPNIYPVTEADSGVDPNYIYPEYRSIDDMDYIDMFRVTESEMALRDTMRMLWEQHSVWTRLAIMSIVAGSPNEDLVVARLLRNPKDFEEALRPFYGDEVAAEFNKLLTSHLVIASEIVKASKAGNTDAAADAEKRWYENADKIAELLSKINPYWYFEDWQAMLHEHLALVKAEAVAILTSDYEKGISIYDDLEMQALEMADMMSDGIVKQFPERFQD</sequence>
<dbReference type="RefSeq" id="WP_242831647.1">
    <property type="nucleotide sequence ID" value="NZ_DF384213.1"/>
</dbReference>
<dbReference type="HOGENOM" id="CLU_092699_0_0_9"/>
<dbReference type="AlphaFoldDB" id="A0A0S6U2X3"/>
<accession>A0A0S6U2X3</accession>
<dbReference type="EMBL" id="DF384213">
    <property type="protein sequence ID" value="GAE02614.1"/>
    <property type="molecule type" value="Genomic_DNA"/>
</dbReference>